<evidence type="ECO:0000313" key="3">
    <source>
        <dbReference type="EnsemblPlants" id="KQK18738"/>
    </source>
</evidence>
<feature type="signal peptide" evidence="1">
    <location>
        <begin position="1"/>
        <end position="24"/>
    </location>
</feature>
<name>A0A0Q3S125_BRADI</name>
<reference evidence="2" key="2">
    <citation type="submission" date="2017-06" db="EMBL/GenBank/DDBJ databases">
        <title>WGS assembly of Brachypodium distachyon.</title>
        <authorList>
            <consortium name="The International Brachypodium Initiative"/>
            <person name="Lucas S."/>
            <person name="Harmon-Smith M."/>
            <person name="Lail K."/>
            <person name="Tice H."/>
            <person name="Grimwood J."/>
            <person name="Bruce D."/>
            <person name="Barry K."/>
            <person name="Shu S."/>
            <person name="Lindquist E."/>
            <person name="Wang M."/>
            <person name="Pitluck S."/>
            <person name="Vogel J.P."/>
            <person name="Garvin D.F."/>
            <person name="Mockler T.C."/>
            <person name="Schmutz J."/>
            <person name="Rokhsar D."/>
            <person name="Bevan M.W."/>
        </authorList>
    </citation>
    <scope>NUCLEOTIDE SEQUENCE</scope>
    <source>
        <strain evidence="2">Bd21</strain>
    </source>
</reference>
<proteinExistence type="predicted"/>
<reference evidence="3" key="3">
    <citation type="submission" date="2018-08" db="UniProtKB">
        <authorList>
            <consortium name="EnsemblPlants"/>
        </authorList>
    </citation>
    <scope>IDENTIFICATION</scope>
    <source>
        <strain evidence="3">cv. Bd21</strain>
    </source>
</reference>
<evidence type="ECO:0000313" key="4">
    <source>
        <dbReference type="Proteomes" id="UP000008810"/>
    </source>
</evidence>
<protein>
    <submittedName>
        <fullName evidence="2 3">Uncharacterized protein</fullName>
    </submittedName>
</protein>
<feature type="chain" id="PRO_5033239164" evidence="1">
    <location>
        <begin position="25"/>
        <end position="78"/>
    </location>
</feature>
<keyword evidence="4" id="KW-1185">Reference proteome</keyword>
<dbReference type="OrthoDB" id="667755at2759"/>
<dbReference type="FunCoup" id="A0A0Q3S125">
    <property type="interactions" value="816"/>
</dbReference>
<reference evidence="2 3" key="1">
    <citation type="journal article" date="2010" name="Nature">
        <title>Genome sequencing and analysis of the model grass Brachypodium distachyon.</title>
        <authorList>
            <consortium name="International Brachypodium Initiative"/>
        </authorList>
    </citation>
    <scope>NUCLEOTIDE SEQUENCE [LARGE SCALE GENOMIC DNA]</scope>
    <source>
        <strain evidence="2 3">Bd21</strain>
    </source>
</reference>
<dbReference type="PANTHER" id="PTHR35547:SF5">
    <property type="entry name" value="OS06G0249100 PROTEIN"/>
    <property type="match status" value="1"/>
</dbReference>
<organism evidence="2">
    <name type="scientific">Brachypodium distachyon</name>
    <name type="common">Purple false brome</name>
    <name type="synonym">Trachynia distachya</name>
    <dbReference type="NCBI Taxonomy" id="15368"/>
    <lineage>
        <taxon>Eukaryota</taxon>
        <taxon>Viridiplantae</taxon>
        <taxon>Streptophyta</taxon>
        <taxon>Embryophyta</taxon>
        <taxon>Tracheophyta</taxon>
        <taxon>Spermatophyta</taxon>
        <taxon>Magnoliopsida</taxon>
        <taxon>Liliopsida</taxon>
        <taxon>Poales</taxon>
        <taxon>Poaceae</taxon>
        <taxon>BOP clade</taxon>
        <taxon>Pooideae</taxon>
        <taxon>Stipodae</taxon>
        <taxon>Brachypodieae</taxon>
        <taxon>Brachypodium</taxon>
    </lineage>
</organism>
<sequence>MARFASVPLMFLVILAFFAVSGEAARMLGGGDVWAPSGEAVVSGGGVMAQLIRQMYLQRLGAGPSCGTHSSNGGCPHP</sequence>
<dbReference type="Proteomes" id="UP000008810">
    <property type="component" value="Chromosome 1"/>
</dbReference>
<dbReference type="AlphaFoldDB" id="A0A0Q3S125"/>
<accession>A0A0Q3S125</accession>
<dbReference type="PANTHER" id="PTHR35547">
    <property type="entry name" value="OS06G0249350 PROTEIN-RELATED"/>
    <property type="match status" value="1"/>
</dbReference>
<dbReference type="InParanoid" id="A0A0Q3S125"/>
<evidence type="ECO:0000313" key="2">
    <source>
        <dbReference type="EMBL" id="KQK18738.1"/>
    </source>
</evidence>
<gene>
    <name evidence="2" type="ORF">BRADI_1g44385v3</name>
</gene>
<keyword evidence="1" id="KW-0732">Signal</keyword>
<evidence type="ECO:0000256" key="1">
    <source>
        <dbReference type="SAM" id="SignalP"/>
    </source>
</evidence>
<dbReference type="EnsemblPlants" id="KQK18738">
    <property type="protein sequence ID" value="KQK18738"/>
    <property type="gene ID" value="BRADI_1g44385v3"/>
</dbReference>
<dbReference type="EMBL" id="CM000880">
    <property type="protein sequence ID" value="KQK18738.1"/>
    <property type="molecule type" value="Genomic_DNA"/>
</dbReference>
<dbReference type="Gramene" id="KQK18738">
    <property type="protein sequence ID" value="KQK18738"/>
    <property type="gene ID" value="BRADI_1g44385v3"/>
</dbReference>